<keyword evidence="4 7" id="KW-0812">Transmembrane</keyword>
<dbReference type="Gene3D" id="2.30.30.60">
    <property type="match status" value="1"/>
</dbReference>
<evidence type="ECO:0000256" key="1">
    <source>
        <dbReference type="ARBA" id="ARBA00004651"/>
    </source>
</evidence>
<feature type="domain" description="Mechanosensitive ion channel MscS" evidence="8">
    <location>
        <begin position="116"/>
        <end position="180"/>
    </location>
</feature>
<dbReference type="eggNOG" id="COG0668">
    <property type="taxonomic scope" value="Bacteria"/>
</dbReference>
<dbReference type="InterPro" id="IPR011066">
    <property type="entry name" value="MscS_channel_C_sf"/>
</dbReference>
<dbReference type="GeneID" id="67180887"/>
<feature type="domain" description="Mechanosensitive ion channel transmembrane helices 2/3" evidence="10">
    <location>
        <begin position="74"/>
        <end position="114"/>
    </location>
</feature>
<dbReference type="InterPro" id="IPR010920">
    <property type="entry name" value="LSM_dom_sf"/>
</dbReference>
<comment type="caution">
    <text evidence="7">Lacks conserved residue(s) required for the propagation of feature annotation.</text>
</comment>
<keyword evidence="3" id="KW-1003">Cell membrane</keyword>
<dbReference type="Proteomes" id="UP000006683">
    <property type="component" value="Chromosome"/>
</dbReference>
<proteinExistence type="inferred from homology"/>
<keyword evidence="7" id="KW-0997">Cell inner membrane</keyword>
<dbReference type="InterPro" id="IPR011014">
    <property type="entry name" value="MscS_channel_TM-2"/>
</dbReference>
<evidence type="ECO:0000256" key="7">
    <source>
        <dbReference type="RuleBase" id="RU369025"/>
    </source>
</evidence>
<dbReference type="Gene3D" id="1.10.287.1260">
    <property type="match status" value="1"/>
</dbReference>
<dbReference type="AlphaFoldDB" id="E1SR92"/>
<dbReference type="InterPro" id="IPR023408">
    <property type="entry name" value="MscS_beta-dom_sf"/>
</dbReference>
<feature type="transmembrane region" description="Helical" evidence="7">
    <location>
        <begin position="33"/>
        <end position="51"/>
    </location>
</feature>
<comment type="subunit">
    <text evidence="7">Homoheptamer.</text>
</comment>
<dbReference type="SUPFAM" id="SSF82861">
    <property type="entry name" value="Mechanosensitive channel protein MscS (YggB), transmembrane region"/>
    <property type="match status" value="1"/>
</dbReference>
<evidence type="ECO:0000256" key="6">
    <source>
        <dbReference type="ARBA" id="ARBA00023136"/>
    </source>
</evidence>
<feature type="domain" description="Mechanosensitive ion channel MscS C-terminal" evidence="9">
    <location>
        <begin position="188"/>
        <end position="270"/>
    </location>
</feature>
<dbReference type="InterPro" id="IPR049142">
    <property type="entry name" value="MS_channel_1st"/>
</dbReference>
<dbReference type="PANTHER" id="PTHR30221:SF1">
    <property type="entry name" value="SMALL-CONDUCTANCE MECHANOSENSITIVE CHANNEL"/>
    <property type="match status" value="1"/>
</dbReference>
<reference evidence="11 12" key="1">
    <citation type="journal article" date="2010" name="Stand. Genomic Sci.">
        <title>Complete genome sequence of Ferrimonas balearica type strain (PAT).</title>
        <authorList>
            <person name="Nolan M."/>
            <person name="Sikorski J."/>
            <person name="Davenport K."/>
            <person name="Lucas S."/>
            <person name="Glavina Del Rio T."/>
            <person name="Tice H."/>
            <person name="Cheng J."/>
            <person name="Goodwin L."/>
            <person name="Pitluck S."/>
            <person name="Liolios K."/>
            <person name="Ivanova N."/>
            <person name="Mavromatis K."/>
            <person name="Ovchinnikova G."/>
            <person name="Pati A."/>
            <person name="Chen A."/>
            <person name="Palaniappan K."/>
            <person name="Land M."/>
            <person name="Hauser L."/>
            <person name="Chang Y."/>
            <person name="Jeffries C."/>
            <person name="Tapia R."/>
            <person name="Brettin T."/>
            <person name="Detter J."/>
            <person name="Han C."/>
            <person name="Yasawong M."/>
            <person name="Rohde M."/>
            <person name="Tindall B."/>
            <person name="Goker M."/>
            <person name="Woyke T."/>
            <person name="Bristow J."/>
            <person name="Eisen J."/>
            <person name="Markowitz V."/>
            <person name="Hugenholtz P."/>
            <person name="Kyrpides N."/>
            <person name="Klenk H."/>
            <person name="Lapidus A."/>
        </authorList>
    </citation>
    <scope>NUCLEOTIDE SEQUENCE [LARGE SCALE GENOMIC DNA]</scope>
    <source>
        <strain evidence="12">DSM 9799 / CCM 4581 / KCTC 23876 / PAT</strain>
    </source>
</reference>
<dbReference type="Pfam" id="PF05552">
    <property type="entry name" value="MS_channel_1st_1"/>
    <property type="match status" value="1"/>
</dbReference>
<keyword evidence="7" id="KW-0406">Ion transport</keyword>
<name>E1SR92_FERBD</name>
<comment type="similarity">
    <text evidence="2 7">Belongs to the MscS (TC 1.A.23) family.</text>
</comment>
<dbReference type="KEGG" id="fbl:Fbal_0645"/>
<dbReference type="EMBL" id="CP002209">
    <property type="protein sequence ID" value="ADN74857.1"/>
    <property type="molecule type" value="Genomic_DNA"/>
</dbReference>
<feature type="transmembrane region" description="Helical" evidence="7">
    <location>
        <begin position="99"/>
        <end position="129"/>
    </location>
</feature>
<comment type="subcellular location">
    <subcellularLocation>
        <location evidence="7">Cell inner membrane</location>
        <topology evidence="7">Multi-pass membrane protein</topology>
    </subcellularLocation>
    <subcellularLocation>
        <location evidence="1">Cell membrane</location>
        <topology evidence="1">Multi-pass membrane protein</topology>
    </subcellularLocation>
</comment>
<dbReference type="InterPro" id="IPR006685">
    <property type="entry name" value="MscS_channel_2nd"/>
</dbReference>
<evidence type="ECO:0000259" key="9">
    <source>
        <dbReference type="Pfam" id="PF21082"/>
    </source>
</evidence>
<keyword evidence="12" id="KW-1185">Reference proteome</keyword>
<dbReference type="SUPFAM" id="SSF82689">
    <property type="entry name" value="Mechanosensitive channel protein MscS (YggB), C-terminal domain"/>
    <property type="match status" value="1"/>
</dbReference>
<evidence type="ECO:0000313" key="11">
    <source>
        <dbReference type="EMBL" id="ADN74857.1"/>
    </source>
</evidence>
<dbReference type="Gene3D" id="3.30.70.100">
    <property type="match status" value="1"/>
</dbReference>
<keyword evidence="5 7" id="KW-1133">Transmembrane helix</keyword>
<evidence type="ECO:0000259" key="10">
    <source>
        <dbReference type="Pfam" id="PF21088"/>
    </source>
</evidence>
<evidence type="ECO:0000256" key="5">
    <source>
        <dbReference type="ARBA" id="ARBA00022989"/>
    </source>
</evidence>
<accession>E1SR92</accession>
<dbReference type="PANTHER" id="PTHR30221">
    <property type="entry name" value="SMALL-CONDUCTANCE MECHANOSENSITIVE CHANNEL"/>
    <property type="match status" value="1"/>
</dbReference>
<dbReference type="Pfam" id="PF21082">
    <property type="entry name" value="MS_channel_3rd"/>
    <property type="match status" value="1"/>
</dbReference>
<dbReference type="STRING" id="550540.Fbal_0645"/>
<gene>
    <name evidence="11" type="ordered locus">Fbal_0645</name>
</gene>
<protein>
    <recommendedName>
        <fullName evidence="7">Small-conductance mechanosensitive channel</fullName>
    </recommendedName>
</protein>
<dbReference type="HOGENOM" id="CLU_037945_1_1_6"/>
<dbReference type="Pfam" id="PF00924">
    <property type="entry name" value="MS_channel_2nd"/>
    <property type="match status" value="1"/>
</dbReference>
<sequence>MEEMEQNVQESLKLVSTLTDKGIDLALAYGPKLLLAILVLLGGLWFIRGLVKVVDKSMDRAKVDITLQRFLLSIINVGLKFILLVIFASMIGVETASLVAMLGAAGLAIGLALQGSLANFAGGVLILLFKPFKFGDVIEAQGFLGRVHEIQIFNTILLTMDNQKVVIPNALLSNGCIKNLFSEPTRRVDLTFGISYDDDIAIAKEVLAKLMAEDPRVLKEPGAEIYVGAHADSSINLLARPWVKSEDYWPVYFDLMEKVKVAFDHNNITIPFPQCDVHHYGLSPRLQGTDDA</sequence>
<feature type="transmembrane region" description="Helical" evidence="7">
    <location>
        <begin position="71"/>
        <end position="93"/>
    </location>
</feature>
<comment type="function">
    <text evidence="7">Mechanosensitive channel that participates in the regulation of osmotic pressure changes within the cell, opening in response to stretch forces in the membrane lipid bilayer, without the need for other proteins. Contributes to normal resistance to hypoosmotic shock. Forms an ion channel of 1.0 nanosiemens conductance with a slight preference for anions.</text>
</comment>
<evidence type="ECO:0000256" key="2">
    <source>
        <dbReference type="ARBA" id="ARBA00008017"/>
    </source>
</evidence>
<organism evidence="11 12">
    <name type="scientific">Ferrimonas balearica (strain DSM 9799 / CCM 4581 / KCTC 23876 / PAT)</name>
    <dbReference type="NCBI Taxonomy" id="550540"/>
    <lineage>
        <taxon>Bacteria</taxon>
        <taxon>Pseudomonadati</taxon>
        <taxon>Pseudomonadota</taxon>
        <taxon>Gammaproteobacteria</taxon>
        <taxon>Alteromonadales</taxon>
        <taxon>Ferrimonadaceae</taxon>
        <taxon>Ferrimonas</taxon>
    </lineage>
</organism>
<dbReference type="RefSeq" id="WP_013344163.1">
    <property type="nucleotide sequence ID" value="NC_014541.1"/>
</dbReference>
<dbReference type="InterPro" id="IPR049278">
    <property type="entry name" value="MS_channel_C"/>
</dbReference>
<evidence type="ECO:0000256" key="3">
    <source>
        <dbReference type="ARBA" id="ARBA00022475"/>
    </source>
</evidence>
<keyword evidence="7" id="KW-0813">Transport</keyword>
<keyword evidence="6 7" id="KW-0472">Membrane</keyword>
<dbReference type="InterPro" id="IPR045275">
    <property type="entry name" value="MscS_archaea/bacteria_type"/>
</dbReference>
<dbReference type="InterPro" id="IPR008910">
    <property type="entry name" value="MSC_TM_helix"/>
</dbReference>
<evidence type="ECO:0000313" key="12">
    <source>
        <dbReference type="Proteomes" id="UP000006683"/>
    </source>
</evidence>
<evidence type="ECO:0000256" key="4">
    <source>
        <dbReference type="ARBA" id="ARBA00022692"/>
    </source>
</evidence>
<keyword evidence="7" id="KW-0407">Ion channel</keyword>
<dbReference type="Pfam" id="PF21088">
    <property type="entry name" value="MS_channel_1st"/>
    <property type="match status" value="1"/>
</dbReference>
<evidence type="ECO:0000259" key="8">
    <source>
        <dbReference type="Pfam" id="PF00924"/>
    </source>
</evidence>
<dbReference type="GO" id="GO:0005886">
    <property type="term" value="C:plasma membrane"/>
    <property type="evidence" value="ECO:0007669"/>
    <property type="project" value="UniProtKB-SubCell"/>
</dbReference>
<dbReference type="GO" id="GO:0008381">
    <property type="term" value="F:mechanosensitive monoatomic ion channel activity"/>
    <property type="evidence" value="ECO:0007669"/>
    <property type="project" value="InterPro"/>
</dbReference>
<dbReference type="SUPFAM" id="SSF50182">
    <property type="entry name" value="Sm-like ribonucleoproteins"/>
    <property type="match status" value="1"/>
</dbReference>